<dbReference type="AlphaFoldDB" id="A0A0F8YBZ7"/>
<evidence type="ECO:0000256" key="1">
    <source>
        <dbReference type="SAM" id="MobiDB-lite"/>
    </source>
</evidence>
<name>A0A0F8YBZ7_9ZZZZ</name>
<sequence length="57" mass="5897">MATFNPNAGVDEREATLIPDGALQDTDGAEYRVGEVGGLFVARGREQVGALGAFTGK</sequence>
<proteinExistence type="predicted"/>
<dbReference type="EMBL" id="LAZR01070070">
    <property type="protein sequence ID" value="KKK45661.1"/>
    <property type="molecule type" value="Genomic_DNA"/>
</dbReference>
<accession>A0A0F8YBZ7</accession>
<evidence type="ECO:0000313" key="2">
    <source>
        <dbReference type="EMBL" id="KKK45661.1"/>
    </source>
</evidence>
<feature type="region of interest" description="Disordered" evidence="1">
    <location>
        <begin position="1"/>
        <end position="22"/>
    </location>
</feature>
<organism evidence="2">
    <name type="scientific">marine sediment metagenome</name>
    <dbReference type="NCBI Taxonomy" id="412755"/>
    <lineage>
        <taxon>unclassified sequences</taxon>
        <taxon>metagenomes</taxon>
        <taxon>ecological metagenomes</taxon>
    </lineage>
</organism>
<reference evidence="2" key="1">
    <citation type="journal article" date="2015" name="Nature">
        <title>Complex archaea that bridge the gap between prokaryotes and eukaryotes.</title>
        <authorList>
            <person name="Spang A."/>
            <person name="Saw J.H."/>
            <person name="Jorgensen S.L."/>
            <person name="Zaremba-Niedzwiedzka K."/>
            <person name="Martijn J."/>
            <person name="Lind A.E."/>
            <person name="van Eijk R."/>
            <person name="Schleper C."/>
            <person name="Guy L."/>
            <person name="Ettema T.J."/>
        </authorList>
    </citation>
    <scope>NUCLEOTIDE SEQUENCE</scope>
</reference>
<comment type="caution">
    <text evidence="2">The sequence shown here is derived from an EMBL/GenBank/DDBJ whole genome shotgun (WGS) entry which is preliminary data.</text>
</comment>
<protein>
    <submittedName>
        <fullName evidence="2">Uncharacterized protein</fullName>
    </submittedName>
</protein>
<gene>
    <name evidence="2" type="ORF">LCGC14_3165110</name>
</gene>
<feature type="non-terminal residue" evidence="2">
    <location>
        <position position="57"/>
    </location>
</feature>